<dbReference type="Proteomes" id="UP000621386">
    <property type="component" value="Unassembled WGS sequence"/>
</dbReference>
<evidence type="ECO:0000256" key="1">
    <source>
        <dbReference type="SAM" id="Phobius"/>
    </source>
</evidence>
<organism evidence="2 3">
    <name type="scientific">Streptomyces musisoli</name>
    <dbReference type="NCBI Taxonomy" id="2802280"/>
    <lineage>
        <taxon>Bacteria</taxon>
        <taxon>Bacillati</taxon>
        <taxon>Actinomycetota</taxon>
        <taxon>Actinomycetes</taxon>
        <taxon>Kitasatosporales</taxon>
        <taxon>Streptomycetaceae</taxon>
        <taxon>Streptomyces</taxon>
    </lineage>
</organism>
<sequence length="185" mass="20217">MRRVRLLLARHLWLQLILSVLAASALIMLLFPGRSAVSVVVRTAVTSVGAVVVVLVQRRKERRAAGGSADDVVELDAKLRKGEIPSAPEERRAMRGLVARRLHRMRHRVAALIGLAALFTTVTLLMVFTGTVRQAVGFAVLTVVFVGWNIHRGNVWHRRLRAMEAALSDGSGQDAGRPTPPARAL</sequence>
<feature type="transmembrane region" description="Helical" evidence="1">
    <location>
        <begin position="109"/>
        <end position="128"/>
    </location>
</feature>
<comment type="caution">
    <text evidence="2">The sequence shown here is derived from an EMBL/GenBank/DDBJ whole genome shotgun (WGS) entry which is preliminary data.</text>
</comment>
<evidence type="ECO:0000313" key="2">
    <source>
        <dbReference type="EMBL" id="MBL1104315.1"/>
    </source>
</evidence>
<feature type="transmembrane region" description="Helical" evidence="1">
    <location>
        <begin position="134"/>
        <end position="151"/>
    </location>
</feature>
<reference evidence="2 3" key="1">
    <citation type="submission" date="2021-01" db="EMBL/GenBank/DDBJ databases">
        <title>WGS of actinomycetes isolated from Thailand.</title>
        <authorList>
            <person name="Thawai C."/>
        </authorList>
    </citation>
    <scope>NUCLEOTIDE SEQUENCE [LARGE SCALE GENOMIC DNA]</scope>
    <source>
        <strain evidence="2 3">CH5-8</strain>
    </source>
</reference>
<dbReference type="EMBL" id="JAERRH010000002">
    <property type="protein sequence ID" value="MBL1104315.1"/>
    <property type="molecule type" value="Genomic_DNA"/>
</dbReference>
<evidence type="ECO:0000313" key="3">
    <source>
        <dbReference type="Proteomes" id="UP000621386"/>
    </source>
</evidence>
<gene>
    <name evidence="2" type="ORF">JK361_06795</name>
</gene>
<feature type="transmembrane region" description="Helical" evidence="1">
    <location>
        <begin position="37"/>
        <end position="56"/>
    </location>
</feature>
<accession>A0ABS1NW24</accession>
<keyword evidence="3" id="KW-1185">Reference proteome</keyword>
<keyword evidence="1" id="KW-1133">Transmembrane helix</keyword>
<proteinExistence type="predicted"/>
<protein>
    <submittedName>
        <fullName evidence="2">Uncharacterized protein</fullName>
    </submittedName>
</protein>
<keyword evidence="1" id="KW-0812">Transmembrane</keyword>
<feature type="transmembrane region" description="Helical" evidence="1">
    <location>
        <begin position="12"/>
        <end position="31"/>
    </location>
</feature>
<keyword evidence="1" id="KW-0472">Membrane</keyword>
<dbReference type="RefSeq" id="WP_201814737.1">
    <property type="nucleotide sequence ID" value="NZ_JAERRH010000002.1"/>
</dbReference>
<name>A0ABS1NW24_9ACTN</name>